<evidence type="ECO:0000256" key="2">
    <source>
        <dbReference type="ARBA" id="ARBA00022729"/>
    </source>
</evidence>
<dbReference type="Pfam" id="PF01522">
    <property type="entry name" value="Polysacc_deac_1"/>
    <property type="match status" value="2"/>
</dbReference>
<keyword evidence="3" id="KW-0812">Transmembrane</keyword>
<protein>
    <submittedName>
        <fullName evidence="5">Xylanase/chitin deacetylase</fullName>
    </submittedName>
</protein>
<dbReference type="GO" id="GO:0016810">
    <property type="term" value="F:hydrolase activity, acting on carbon-nitrogen (but not peptide) bonds"/>
    <property type="evidence" value="ECO:0007669"/>
    <property type="project" value="InterPro"/>
</dbReference>
<evidence type="ECO:0000259" key="4">
    <source>
        <dbReference type="PROSITE" id="PS51677"/>
    </source>
</evidence>
<sequence length="357" mass="40421">MDSKAKTIGYAQGGTELAYLRTGLKFIALTMFALVGWVKVRFTSRPTLIILTYHRILPTDHPDRKHEQPGMVTAPEVLQAHIRHMKSLGAAPLHLNEWLEKRSGNEPLPDLSFALTFDDGWRDNYQYAYPVLTAENIPATIFLVTQLLDTNQTFWPEQVLTLLTTRAIPDSVPDFQWLIPFLPNQKATEKPLTLKEADEVISRLKALDDQSILNHLKAIPGQGHLPEDTANIRSILNTPELVKMATNGLIRYGGHTQHHYRLNRISDASQLKREIVDCLDDLKKLDKGVVPIFCYPNGNITKDGERLVAEHYEAACTTRTGWNKVNQDPFDLHRFNLHDGNSYSFRTLLATIGRGIL</sequence>
<dbReference type="InterPro" id="IPR002509">
    <property type="entry name" value="NODB_dom"/>
</dbReference>
<dbReference type="Gene3D" id="3.20.20.370">
    <property type="entry name" value="Glycoside hydrolase/deacetylase"/>
    <property type="match status" value="1"/>
</dbReference>
<dbReference type="Proteomes" id="UP000016540">
    <property type="component" value="Unassembled WGS sequence"/>
</dbReference>
<organism evidence="5 6">
    <name type="scientific">Marinobacter lipolyticus SM19</name>
    <dbReference type="NCBI Taxonomy" id="1318628"/>
    <lineage>
        <taxon>Bacteria</taxon>
        <taxon>Pseudomonadati</taxon>
        <taxon>Pseudomonadota</taxon>
        <taxon>Gammaproteobacteria</taxon>
        <taxon>Pseudomonadales</taxon>
        <taxon>Marinobacteraceae</taxon>
        <taxon>Marinobacter</taxon>
    </lineage>
</organism>
<comment type="subcellular location">
    <subcellularLocation>
        <location evidence="1">Secreted</location>
    </subcellularLocation>
</comment>
<keyword evidence="2" id="KW-0732">Signal</keyword>
<name>R8B2D0_9GAMM</name>
<comment type="caution">
    <text evidence="5">The sequence shown here is derived from an EMBL/GenBank/DDBJ whole genome shotgun (WGS) entry which is preliminary data.</text>
</comment>
<dbReference type="SUPFAM" id="SSF88713">
    <property type="entry name" value="Glycoside hydrolase/deacetylase"/>
    <property type="match status" value="1"/>
</dbReference>
<keyword evidence="5" id="KW-0378">Hydrolase</keyword>
<dbReference type="HOGENOM" id="CLU_030024_1_2_6"/>
<proteinExistence type="predicted"/>
<reference evidence="5 6" key="1">
    <citation type="journal article" date="2013" name="Genome Announc.">
        <title>Draft Genome Sequence of the Moderately Halophilic Bacterium Marinobacter lipolyticus Strain SM19.</title>
        <authorList>
            <person name="Papke R.T."/>
            <person name="de la Haba R.R."/>
            <person name="Infante-Dominguez C."/>
            <person name="Perez D."/>
            <person name="Sanchez-Porro C."/>
            <person name="Lapierre P."/>
            <person name="Ventosa A."/>
        </authorList>
    </citation>
    <scope>NUCLEOTIDE SEQUENCE [LARGE SCALE GENOMIC DNA]</scope>
    <source>
        <strain evidence="5 6">SM19</strain>
    </source>
</reference>
<keyword evidence="5" id="KW-0624">Polysaccharide degradation</keyword>
<keyword evidence="3" id="KW-0472">Membrane</keyword>
<evidence type="ECO:0000256" key="1">
    <source>
        <dbReference type="ARBA" id="ARBA00004613"/>
    </source>
</evidence>
<dbReference type="AlphaFoldDB" id="R8B2D0"/>
<gene>
    <name evidence="5" type="ORF">MARLIPOL_08304</name>
</gene>
<dbReference type="PATRIC" id="fig|1318628.3.peg.1664"/>
<evidence type="ECO:0000256" key="3">
    <source>
        <dbReference type="SAM" id="Phobius"/>
    </source>
</evidence>
<feature type="transmembrane region" description="Helical" evidence="3">
    <location>
        <begin position="18"/>
        <end position="38"/>
    </location>
</feature>
<keyword evidence="6" id="KW-1185">Reference proteome</keyword>
<dbReference type="eggNOG" id="COG0726">
    <property type="taxonomic scope" value="Bacteria"/>
</dbReference>
<accession>R8B2D0</accession>
<dbReference type="GO" id="GO:0005576">
    <property type="term" value="C:extracellular region"/>
    <property type="evidence" value="ECO:0007669"/>
    <property type="project" value="UniProtKB-SubCell"/>
</dbReference>
<keyword evidence="3" id="KW-1133">Transmembrane helix</keyword>
<dbReference type="GO" id="GO:0016798">
    <property type="term" value="F:hydrolase activity, acting on glycosyl bonds"/>
    <property type="evidence" value="ECO:0007669"/>
    <property type="project" value="UniProtKB-KW"/>
</dbReference>
<dbReference type="CDD" id="cd10918">
    <property type="entry name" value="CE4_NodB_like_5s_6s"/>
    <property type="match status" value="1"/>
</dbReference>
<dbReference type="InterPro" id="IPR011330">
    <property type="entry name" value="Glyco_hydro/deAcase_b/a-brl"/>
</dbReference>
<dbReference type="PANTHER" id="PTHR34216">
    <property type="match status" value="1"/>
</dbReference>
<dbReference type="EMBL" id="ASAD01000010">
    <property type="protein sequence ID" value="EON92740.1"/>
    <property type="molecule type" value="Genomic_DNA"/>
</dbReference>
<feature type="domain" description="NodB homology" evidence="4">
    <location>
        <begin position="111"/>
        <end position="357"/>
    </location>
</feature>
<dbReference type="STRING" id="1318628.MARLIPOL_08304"/>
<dbReference type="PROSITE" id="PS51677">
    <property type="entry name" value="NODB"/>
    <property type="match status" value="1"/>
</dbReference>
<evidence type="ECO:0000313" key="5">
    <source>
        <dbReference type="EMBL" id="EON92740.1"/>
    </source>
</evidence>
<dbReference type="InterPro" id="IPR051398">
    <property type="entry name" value="Polysacch_Deacetylase"/>
</dbReference>
<evidence type="ECO:0000313" key="6">
    <source>
        <dbReference type="Proteomes" id="UP000016540"/>
    </source>
</evidence>
<dbReference type="RefSeq" id="WP_012137664.1">
    <property type="nucleotide sequence ID" value="NZ_KE007317.1"/>
</dbReference>
<keyword evidence="5" id="KW-0119">Carbohydrate metabolism</keyword>
<keyword evidence="5" id="KW-0858">Xylan degradation</keyword>
<dbReference type="GO" id="GO:0045493">
    <property type="term" value="P:xylan catabolic process"/>
    <property type="evidence" value="ECO:0007669"/>
    <property type="project" value="UniProtKB-KW"/>
</dbReference>
<dbReference type="PANTHER" id="PTHR34216:SF3">
    <property type="entry name" value="POLY-BETA-1,6-N-ACETYL-D-GLUCOSAMINE N-DEACETYLASE"/>
    <property type="match status" value="1"/>
</dbReference>
<keyword evidence="5" id="KW-0326">Glycosidase</keyword>